<keyword evidence="1" id="KW-0862">Zinc</keyword>
<gene>
    <name evidence="4" type="primary">LOC108864998</name>
</gene>
<dbReference type="InterPro" id="IPR036875">
    <property type="entry name" value="Znf_CCHC_sf"/>
</dbReference>
<sequence>MKLIEQFVGGLSESNIQQAILTPAVDTDEVNKIQFGTNKSFSSKPRFPRKKNFTLKQTPNPKCSRCGDNNHLAQDCYFKNAECRVCRMKGHIAVVCRKTQNNHLLEEIPFNYVEGSLEDPILLSLKIHGRPIGMELDTGTATRELFEPKGFVIVPVEYRGRCEDLKLYLVDRPNFPTLLGRSWPRLLGLDALDIEKCHFTTRDYGIQESPAEIPKSQC</sequence>
<keyword evidence="1" id="KW-0479">Metal-binding</keyword>
<dbReference type="AlphaFoldDB" id="A0AAJ7PAX3"/>
<dbReference type="Gene3D" id="4.10.60.10">
    <property type="entry name" value="Zinc finger, CCHC-type"/>
    <property type="match status" value="1"/>
</dbReference>
<evidence type="ECO:0000256" key="1">
    <source>
        <dbReference type="PROSITE-ProRule" id="PRU00047"/>
    </source>
</evidence>
<dbReference type="KEGG" id="goe:108864998"/>
<evidence type="ECO:0000313" key="4">
    <source>
        <dbReference type="RefSeq" id="XP_018497098.1"/>
    </source>
</evidence>
<dbReference type="InterPro" id="IPR001878">
    <property type="entry name" value="Znf_CCHC"/>
</dbReference>
<dbReference type="RefSeq" id="XP_018497098.1">
    <property type="nucleotide sequence ID" value="XM_018641582.1"/>
</dbReference>
<keyword evidence="3" id="KW-1185">Reference proteome</keyword>
<dbReference type="Proteomes" id="UP000694867">
    <property type="component" value="Unplaced"/>
</dbReference>
<name>A0AAJ7PAX3_9ACAR</name>
<feature type="domain" description="CCHC-type" evidence="2">
    <location>
        <begin position="62"/>
        <end position="76"/>
    </location>
</feature>
<evidence type="ECO:0000313" key="3">
    <source>
        <dbReference type="Proteomes" id="UP000694867"/>
    </source>
</evidence>
<accession>A0AAJ7PAX3</accession>
<keyword evidence="1" id="KW-0863">Zinc-finger</keyword>
<dbReference type="SMART" id="SM00343">
    <property type="entry name" value="ZnF_C2HC"/>
    <property type="match status" value="2"/>
</dbReference>
<reference evidence="4" key="1">
    <citation type="submission" date="2025-08" db="UniProtKB">
        <authorList>
            <consortium name="RefSeq"/>
        </authorList>
    </citation>
    <scope>IDENTIFICATION</scope>
</reference>
<dbReference type="PROSITE" id="PS50158">
    <property type="entry name" value="ZF_CCHC"/>
    <property type="match status" value="1"/>
</dbReference>
<proteinExistence type="predicted"/>
<dbReference type="GeneID" id="108864998"/>
<dbReference type="SUPFAM" id="SSF57756">
    <property type="entry name" value="Retrovirus zinc finger-like domains"/>
    <property type="match status" value="1"/>
</dbReference>
<protein>
    <submittedName>
        <fullName evidence="4">Uncharacterized protein LOC108864998</fullName>
    </submittedName>
</protein>
<dbReference type="GO" id="GO:0003676">
    <property type="term" value="F:nucleic acid binding"/>
    <property type="evidence" value="ECO:0007669"/>
    <property type="project" value="InterPro"/>
</dbReference>
<dbReference type="GO" id="GO:0008270">
    <property type="term" value="F:zinc ion binding"/>
    <property type="evidence" value="ECO:0007669"/>
    <property type="project" value="UniProtKB-KW"/>
</dbReference>
<organism evidence="3 4">
    <name type="scientific">Galendromus occidentalis</name>
    <name type="common">western predatory mite</name>
    <dbReference type="NCBI Taxonomy" id="34638"/>
    <lineage>
        <taxon>Eukaryota</taxon>
        <taxon>Metazoa</taxon>
        <taxon>Ecdysozoa</taxon>
        <taxon>Arthropoda</taxon>
        <taxon>Chelicerata</taxon>
        <taxon>Arachnida</taxon>
        <taxon>Acari</taxon>
        <taxon>Parasitiformes</taxon>
        <taxon>Mesostigmata</taxon>
        <taxon>Gamasina</taxon>
        <taxon>Phytoseioidea</taxon>
        <taxon>Phytoseiidae</taxon>
        <taxon>Typhlodrominae</taxon>
        <taxon>Galendromus</taxon>
    </lineage>
</organism>
<evidence type="ECO:0000259" key="2">
    <source>
        <dbReference type="PROSITE" id="PS50158"/>
    </source>
</evidence>